<dbReference type="AlphaFoldDB" id="A0AAV3Z665"/>
<proteinExistence type="predicted"/>
<sequence length="79" mass="8969">MIADLYHKEEARDDRNVKVTNQKGVGGATVITLGVPSQYTLTSWVSLEEVRGRSQRVHVVASRWRCILCEGNRVRFIVL</sequence>
<reference evidence="1 2" key="1">
    <citation type="journal article" date="2021" name="Elife">
        <title>Chloroplast acquisition without the gene transfer in kleptoplastic sea slugs, Plakobranchus ocellatus.</title>
        <authorList>
            <person name="Maeda T."/>
            <person name="Takahashi S."/>
            <person name="Yoshida T."/>
            <person name="Shimamura S."/>
            <person name="Takaki Y."/>
            <person name="Nagai Y."/>
            <person name="Toyoda A."/>
            <person name="Suzuki Y."/>
            <person name="Arimoto A."/>
            <person name="Ishii H."/>
            <person name="Satoh N."/>
            <person name="Nishiyama T."/>
            <person name="Hasebe M."/>
            <person name="Maruyama T."/>
            <person name="Minagawa J."/>
            <person name="Obokata J."/>
            <person name="Shigenobu S."/>
        </authorList>
    </citation>
    <scope>NUCLEOTIDE SEQUENCE [LARGE SCALE GENOMIC DNA]</scope>
</reference>
<name>A0AAV3Z665_9GAST</name>
<comment type="caution">
    <text evidence="1">The sequence shown here is derived from an EMBL/GenBank/DDBJ whole genome shotgun (WGS) entry which is preliminary data.</text>
</comment>
<dbReference type="Proteomes" id="UP000735302">
    <property type="component" value="Unassembled WGS sequence"/>
</dbReference>
<evidence type="ECO:0000313" key="1">
    <source>
        <dbReference type="EMBL" id="GFN90964.1"/>
    </source>
</evidence>
<accession>A0AAV3Z665</accession>
<protein>
    <submittedName>
        <fullName evidence="1">Uncharacterized protein</fullName>
    </submittedName>
</protein>
<gene>
    <name evidence="1" type="ORF">PoB_001747000</name>
</gene>
<organism evidence="1 2">
    <name type="scientific">Plakobranchus ocellatus</name>
    <dbReference type="NCBI Taxonomy" id="259542"/>
    <lineage>
        <taxon>Eukaryota</taxon>
        <taxon>Metazoa</taxon>
        <taxon>Spiralia</taxon>
        <taxon>Lophotrochozoa</taxon>
        <taxon>Mollusca</taxon>
        <taxon>Gastropoda</taxon>
        <taxon>Heterobranchia</taxon>
        <taxon>Euthyneura</taxon>
        <taxon>Panpulmonata</taxon>
        <taxon>Sacoglossa</taxon>
        <taxon>Placobranchoidea</taxon>
        <taxon>Plakobranchidae</taxon>
        <taxon>Plakobranchus</taxon>
    </lineage>
</organism>
<keyword evidence="2" id="KW-1185">Reference proteome</keyword>
<evidence type="ECO:0000313" key="2">
    <source>
        <dbReference type="Proteomes" id="UP000735302"/>
    </source>
</evidence>
<dbReference type="EMBL" id="BLXT01002074">
    <property type="protein sequence ID" value="GFN90964.1"/>
    <property type="molecule type" value="Genomic_DNA"/>
</dbReference>